<evidence type="ECO:0000313" key="3">
    <source>
        <dbReference type="Proteomes" id="UP000323142"/>
    </source>
</evidence>
<dbReference type="Pfam" id="PF13472">
    <property type="entry name" value="Lipase_GDSL_2"/>
    <property type="match status" value="1"/>
</dbReference>
<evidence type="ECO:0000259" key="1">
    <source>
        <dbReference type="Pfam" id="PF13472"/>
    </source>
</evidence>
<reference evidence="2 3" key="1">
    <citation type="submission" date="2019-09" db="EMBL/GenBank/DDBJ databases">
        <title>Salinarimonas rosea gen. nov., sp. nov., a new member of the a-2 subgroup of the Proteobacteria.</title>
        <authorList>
            <person name="Liu J."/>
        </authorList>
    </citation>
    <scope>NUCLEOTIDE SEQUENCE [LARGE SCALE GENOMIC DNA]</scope>
    <source>
        <strain evidence="2 3">BN140002</strain>
    </source>
</reference>
<dbReference type="InterPro" id="IPR036514">
    <property type="entry name" value="SGNH_hydro_sf"/>
</dbReference>
<dbReference type="AlphaFoldDB" id="A0A5B2UZU7"/>
<protein>
    <submittedName>
        <fullName evidence="2">GDSL family lipase</fullName>
    </submittedName>
</protein>
<reference evidence="2 3" key="2">
    <citation type="submission" date="2019-09" db="EMBL/GenBank/DDBJ databases">
        <authorList>
            <person name="Jin C."/>
        </authorList>
    </citation>
    <scope>NUCLEOTIDE SEQUENCE [LARGE SCALE GENOMIC DNA]</scope>
    <source>
        <strain evidence="2 3">BN140002</strain>
    </source>
</reference>
<name>A0A5B2UZU7_9HYPH</name>
<keyword evidence="3" id="KW-1185">Reference proteome</keyword>
<dbReference type="Proteomes" id="UP000323142">
    <property type="component" value="Unassembled WGS sequence"/>
</dbReference>
<organism evidence="2 3">
    <name type="scientific">Salinarimonas soli</name>
    <dbReference type="NCBI Taxonomy" id="1638099"/>
    <lineage>
        <taxon>Bacteria</taxon>
        <taxon>Pseudomonadati</taxon>
        <taxon>Pseudomonadota</taxon>
        <taxon>Alphaproteobacteria</taxon>
        <taxon>Hyphomicrobiales</taxon>
        <taxon>Salinarimonadaceae</taxon>
        <taxon>Salinarimonas</taxon>
    </lineage>
</organism>
<evidence type="ECO:0000313" key="2">
    <source>
        <dbReference type="EMBL" id="KAA2231565.1"/>
    </source>
</evidence>
<feature type="domain" description="SGNH hydrolase-type esterase" evidence="1">
    <location>
        <begin position="7"/>
        <end position="196"/>
    </location>
</feature>
<dbReference type="GO" id="GO:0016788">
    <property type="term" value="F:hydrolase activity, acting on ester bonds"/>
    <property type="evidence" value="ECO:0007669"/>
    <property type="project" value="UniProtKB-ARBA"/>
</dbReference>
<dbReference type="InterPro" id="IPR013830">
    <property type="entry name" value="SGNH_hydro"/>
</dbReference>
<dbReference type="Gene3D" id="3.40.50.1110">
    <property type="entry name" value="SGNH hydrolase"/>
    <property type="match status" value="1"/>
</dbReference>
<dbReference type="EMBL" id="VUOA01000072">
    <property type="protein sequence ID" value="KAA2231565.1"/>
    <property type="molecule type" value="Genomic_DNA"/>
</dbReference>
<gene>
    <name evidence="2" type="ORF">F0L46_25240</name>
</gene>
<comment type="caution">
    <text evidence="2">The sequence shown here is derived from an EMBL/GenBank/DDBJ whole genome shotgun (WGS) entry which is preliminary data.</text>
</comment>
<sequence length="213" mass="22667">MAKVACFVGASTTEGMGDPEGLGWAGRLRRIEAQAGRPFLAYNLGVRGHSTGMIAGRWRRECAARLPDTADGLLVMSFGNNDAAALPDGTLRTPLDETLRNAEAVIAEAAAWRPTLWIGPTAVDEARMPVHSRLLGVDLSYDNRRLAEMSAAFAGIAGRLGVPYLDFHARLATDADWMAAVGRSDGLHPDGSGYDAAARHVAAWPSWQAALQA</sequence>
<dbReference type="RefSeq" id="WP_149822376.1">
    <property type="nucleotide sequence ID" value="NZ_VUOA01000072.1"/>
</dbReference>
<dbReference type="SUPFAM" id="SSF52266">
    <property type="entry name" value="SGNH hydrolase"/>
    <property type="match status" value="1"/>
</dbReference>
<accession>A0A5B2UZU7</accession>
<proteinExistence type="predicted"/>
<dbReference type="OrthoDB" id="5196031at2"/>